<organism evidence="2 3">
    <name type="scientific">Campylobacter showae RM3277</name>
    <dbReference type="NCBI Taxonomy" id="553219"/>
    <lineage>
        <taxon>Bacteria</taxon>
        <taxon>Pseudomonadati</taxon>
        <taxon>Campylobacterota</taxon>
        <taxon>Epsilonproteobacteria</taxon>
        <taxon>Campylobacterales</taxon>
        <taxon>Campylobacteraceae</taxon>
        <taxon>Campylobacter</taxon>
    </lineage>
</organism>
<comment type="caution">
    <text evidence="2">The sequence shown here is derived from an EMBL/GenBank/DDBJ whole genome shotgun (WGS) entry which is preliminary data.</text>
</comment>
<evidence type="ECO:0000313" key="2">
    <source>
        <dbReference type="EMBL" id="EET79919.1"/>
    </source>
</evidence>
<dbReference type="AlphaFoldDB" id="C6RFB1"/>
<protein>
    <submittedName>
        <fullName evidence="2">Uncharacterized protein</fullName>
    </submittedName>
</protein>
<evidence type="ECO:0000256" key="1">
    <source>
        <dbReference type="SAM" id="Phobius"/>
    </source>
</evidence>
<keyword evidence="3" id="KW-1185">Reference proteome</keyword>
<proteinExistence type="predicted"/>
<keyword evidence="1" id="KW-0812">Transmembrane</keyword>
<name>C6RFB1_9BACT</name>
<feature type="transmembrane region" description="Helical" evidence="1">
    <location>
        <begin position="22"/>
        <end position="40"/>
    </location>
</feature>
<reference evidence="2 3" key="1">
    <citation type="submission" date="2009-07" db="EMBL/GenBank/DDBJ databases">
        <authorList>
            <person name="Madupu R."/>
            <person name="Sebastian Y."/>
            <person name="Durkin A.S."/>
            <person name="Torralba M."/>
            <person name="Methe B."/>
            <person name="Sutton G.G."/>
            <person name="Strausberg R.L."/>
            <person name="Nelson K.E."/>
        </authorList>
    </citation>
    <scope>NUCLEOTIDE SEQUENCE [LARGE SCALE GENOMIC DNA]</scope>
    <source>
        <strain evidence="2 3">RM3277</strain>
    </source>
</reference>
<gene>
    <name evidence="2" type="ORF">CAMSH0001_0417</name>
</gene>
<sequence>MHISCKFTAGFGVWRHLARTTIFIKFACVLNFIASGSGVLRHQI</sequence>
<accession>C6RFB1</accession>
<dbReference type="EMBL" id="ACVQ01000017">
    <property type="protein sequence ID" value="EET79919.1"/>
    <property type="molecule type" value="Genomic_DNA"/>
</dbReference>
<evidence type="ECO:0000313" key="3">
    <source>
        <dbReference type="Proteomes" id="UP000003107"/>
    </source>
</evidence>
<keyword evidence="1" id="KW-0472">Membrane</keyword>
<keyword evidence="1" id="KW-1133">Transmembrane helix</keyword>
<dbReference type="Proteomes" id="UP000003107">
    <property type="component" value="Unassembled WGS sequence"/>
</dbReference>